<feature type="compositionally biased region" description="Basic and acidic residues" evidence="1">
    <location>
        <begin position="128"/>
        <end position="138"/>
    </location>
</feature>
<evidence type="ECO:0000256" key="1">
    <source>
        <dbReference type="SAM" id="MobiDB-lite"/>
    </source>
</evidence>
<dbReference type="AlphaFoldDB" id="A0ABD3GVN7"/>
<dbReference type="SMART" id="SM00717">
    <property type="entry name" value="SANT"/>
    <property type="match status" value="1"/>
</dbReference>
<feature type="compositionally biased region" description="Basic and acidic residues" evidence="1">
    <location>
        <begin position="366"/>
        <end position="380"/>
    </location>
</feature>
<feature type="compositionally biased region" description="Polar residues" evidence="1">
    <location>
        <begin position="513"/>
        <end position="528"/>
    </location>
</feature>
<dbReference type="SUPFAM" id="SSF46689">
    <property type="entry name" value="Homeodomain-like"/>
    <property type="match status" value="1"/>
</dbReference>
<feature type="compositionally biased region" description="Polar residues" evidence="1">
    <location>
        <begin position="191"/>
        <end position="202"/>
    </location>
</feature>
<feature type="region of interest" description="Disordered" evidence="1">
    <location>
        <begin position="366"/>
        <end position="387"/>
    </location>
</feature>
<organism evidence="3 4">
    <name type="scientific">Riccia sorocarpa</name>
    <dbReference type="NCBI Taxonomy" id="122646"/>
    <lineage>
        <taxon>Eukaryota</taxon>
        <taxon>Viridiplantae</taxon>
        <taxon>Streptophyta</taxon>
        <taxon>Embryophyta</taxon>
        <taxon>Marchantiophyta</taxon>
        <taxon>Marchantiopsida</taxon>
        <taxon>Marchantiidae</taxon>
        <taxon>Marchantiales</taxon>
        <taxon>Ricciaceae</taxon>
        <taxon>Riccia</taxon>
    </lineage>
</organism>
<feature type="region of interest" description="Disordered" evidence="1">
    <location>
        <begin position="23"/>
        <end position="138"/>
    </location>
</feature>
<comment type="caution">
    <text evidence="3">The sequence shown here is derived from an EMBL/GenBank/DDBJ whole genome shotgun (WGS) entry which is preliminary data.</text>
</comment>
<evidence type="ECO:0000313" key="4">
    <source>
        <dbReference type="Proteomes" id="UP001633002"/>
    </source>
</evidence>
<feature type="compositionally biased region" description="Basic and acidic residues" evidence="1">
    <location>
        <begin position="78"/>
        <end position="89"/>
    </location>
</feature>
<dbReference type="Proteomes" id="UP001633002">
    <property type="component" value="Unassembled WGS sequence"/>
</dbReference>
<name>A0ABD3GVN7_9MARC</name>
<feature type="region of interest" description="Disordered" evidence="1">
    <location>
        <begin position="569"/>
        <end position="609"/>
    </location>
</feature>
<dbReference type="PROSITE" id="PS50090">
    <property type="entry name" value="MYB_LIKE"/>
    <property type="match status" value="1"/>
</dbReference>
<feature type="compositionally biased region" description="Basic and acidic residues" evidence="1">
    <location>
        <begin position="488"/>
        <end position="512"/>
    </location>
</feature>
<dbReference type="Gene3D" id="1.10.10.60">
    <property type="entry name" value="Homeodomain-like"/>
    <property type="match status" value="1"/>
</dbReference>
<feature type="region of interest" description="Disordered" evidence="1">
    <location>
        <begin position="241"/>
        <end position="291"/>
    </location>
</feature>
<dbReference type="CDD" id="cd00167">
    <property type="entry name" value="SANT"/>
    <property type="match status" value="1"/>
</dbReference>
<proteinExistence type="predicted"/>
<feature type="region of interest" description="Disordered" evidence="1">
    <location>
        <begin position="191"/>
        <end position="212"/>
    </location>
</feature>
<evidence type="ECO:0000259" key="2">
    <source>
        <dbReference type="PROSITE" id="PS50090"/>
    </source>
</evidence>
<reference evidence="3 4" key="1">
    <citation type="submission" date="2024-09" db="EMBL/GenBank/DDBJ databases">
        <title>Chromosome-scale assembly of Riccia sorocarpa.</title>
        <authorList>
            <person name="Paukszto L."/>
        </authorList>
    </citation>
    <scope>NUCLEOTIDE SEQUENCE [LARGE SCALE GENOMIC DNA]</scope>
    <source>
        <strain evidence="3">LP-2024</strain>
        <tissue evidence="3">Aerial parts of the thallus</tissue>
    </source>
</reference>
<feature type="region of interest" description="Disordered" evidence="1">
    <location>
        <begin position="484"/>
        <end position="528"/>
    </location>
</feature>
<dbReference type="EMBL" id="JBJQOH010000006">
    <property type="protein sequence ID" value="KAL3683312.1"/>
    <property type="molecule type" value="Genomic_DNA"/>
</dbReference>
<dbReference type="InterPro" id="IPR009057">
    <property type="entry name" value="Homeodomain-like_sf"/>
</dbReference>
<feature type="compositionally biased region" description="Acidic residues" evidence="1">
    <location>
        <begin position="811"/>
        <end position="822"/>
    </location>
</feature>
<evidence type="ECO:0000313" key="3">
    <source>
        <dbReference type="EMBL" id="KAL3683312.1"/>
    </source>
</evidence>
<accession>A0ABD3GVN7</accession>
<dbReference type="InterPro" id="IPR001005">
    <property type="entry name" value="SANT/Myb"/>
</dbReference>
<feature type="compositionally biased region" description="Low complexity" evidence="1">
    <location>
        <begin position="61"/>
        <end position="71"/>
    </location>
</feature>
<gene>
    <name evidence="3" type="ORF">R1sor_001334</name>
</gene>
<protein>
    <recommendedName>
        <fullName evidence="2">Myb-like domain-containing protein</fullName>
    </recommendedName>
</protein>
<feature type="domain" description="Myb-like" evidence="2">
    <location>
        <begin position="520"/>
        <end position="569"/>
    </location>
</feature>
<feature type="region of interest" description="Disordered" evidence="1">
    <location>
        <begin position="802"/>
        <end position="835"/>
    </location>
</feature>
<keyword evidence="4" id="KW-1185">Reference proteome</keyword>
<sequence>MSVVIVNVSRCRRSGFREDSMVVKRSKRQVSARVFNRSDGGPQKAAPKADSEDNVTSTIMAVKQQQDQQAQGRKRKGKVPEAVEARQKETSSPIRRTRSRTLSLQKEKENSRASGAPVENGKSNVSKQSREFEDRQRGREAVLLGSPTLKKTSARDTLRSSRKFSPGLEKITEEKLASSAVNSSAAFIDTSETVSHETSPSHISGMPPQRKSVTAVRQKLATKELPKRTIKKVAAVKRKTALTANTARTRRTSPLPGLQELRRSGSRNAPNQERQGYLETTARESSVEKDDLTGAQESIVEDGDQLRVTRSRSTTDALRIAEDATGLVRTAMNAVVQARLKEELQQKQQRLKKSVVDIIAAGTLHKDESQRSKTNHDRSTRSTRRRKGLTAEKLIKELDSYHLADAAGQTGGVDMKEKLRKGLSRLTRSQSKSQGISTVAAAEKKSVVPTKLPRVANQENLPKATQSALVRRLKEDIEDHAKKYGLLDQERTAPEDRGDKKELSSHTVDHLQHSGSGPENDSRNSNEWTPEQEMALQNAYITVKPAADFWYHISKRVPGKTPEECFNKFYAGHPTPPAAQKSKRQTQKATGNDVDMLDDPEPKRVTAKGKQRLLQAHRTIRNILRKQQVEDVDYEADAFVALERPDVVESVLNSEEAKQAVIFKVTEVPNCIPEATSETNTNKPFEHIVIGGLPASDKENRNVNAGNSRLGRAVSDLQAQCTSPEVLKKVKNPGQLDKYIDHLHQRHNSRRPKTGSQRHGKKSNVYLHSKEALDFGDNTLSAIQRAKEELRNVFLKSGVTGSNVLDNVSAGEEEGEDEEEPGSELSSDGYRVTGF</sequence>
<feature type="compositionally biased region" description="Basic and acidic residues" evidence="1">
    <location>
        <begin position="281"/>
        <end position="291"/>
    </location>
</feature>